<feature type="compositionally biased region" description="Low complexity" evidence="7">
    <location>
        <begin position="925"/>
        <end position="949"/>
    </location>
</feature>
<keyword evidence="4" id="KW-0862">Zinc</keyword>
<feature type="region of interest" description="Disordered" evidence="7">
    <location>
        <begin position="129"/>
        <end position="177"/>
    </location>
</feature>
<feature type="compositionally biased region" description="Basic and acidic residues" evidence="7">
    <location>
        <begin position="819"/>
        <end position="830"/>
    </location>
</feature>
<feature type="compositionally biased region" description="Gly residues" evidence="7">
    <location>
        <begin position="722"/>
        <end position="733"/>
    </location>
</feature>
<feature type="compositionally biased region" description="Low complexity" evidence="7">
    <location>
        <begin position="164"/>
        <end position="177"/>
    </location>
</feature>
<dbReference type="Pfam" id="PF13913">
    <property type="entry name" value="zf-C2HC_2"/>
    <property type="match status" value="2"/>
</dbReference>
<dbReference type="InterPro" id="IPR026104">
    <property type="entry name" value="ZNF_C2HC_dom_1C"/>
</dbReference>
<evidence type="ECO:0000313" key="10">
    <source>
        <dbReference type="Proteomes" id="UP000069940"/>
    </source>
</evidence>
<keyword evidence="5" id="KW-0175">Coiled coil</keyword>
<feature type="compositionally biased region" description="Low complexity" evidence="7">
    <location>
        <begin position="1131"/>
        <end position="1145"/>
    </location>
</feature>
<accession>A0ABM1ZJA5</accession>
<dbReference type="Gene3D" id="3.30.160.60">
    <property type="entry name" value="Classic Zinc Finger"/>
    <property type="match status" value="1"/>
</dbReference>
<evidence type="ECO:0000256" key="5">
    <source>
        <dbReference type="ARBA" id="ARBA00023054"/>
    </source>
</evidence>
<dbReference type="EnsemblMetazoa" id="AALFPA23_019017.R27983">
    <property type="protein sequence ID" value="AALFPA23_019017.P27983"/>
    <property type="gene ID" value="AALFPA23_019017"/>
</dbReference>
<proteinExistence type="inferred from homology"/>
<evidence type="ECO:0000313" key="9">
    <source>
        <dbReference type="EnsemblMetazoa" id="AALFPA23_019017.P27983"/>
    </source>
</evidence>
<feature type="compositionally biased region" description="Polar residues" evidence="7">
    <location>
        <begin position="137"/>
        <end position="148"/>
    </location>
</feature>
<dbReference type="PANTHER" id="PTHR14649">
    <property type="entry name" value="ZINC FINGER C2HC DOMAIN-CONTAINING PROTEIN 1C"/>
    <property type="match status" value="1"/>
</dbReference>
<keyword evidence="10" id="KW-1185">Reference proteome</keyword>
<feature type="domain" description="C2HC/C3H-type" evidence="8">
    <location>
        <begin position="194"/>
        <end position="223"/>
    </location>
</feature>
<feature type="region of interest" description="Disordered" evidence="7">
    <location>
        <begin position="429"/>
        <end position="463"/>
    </location>
</feature>
<dbReference type="Proteomes" id="UP000069940">
    <property type="component" value="Unassembled WGS sequence"/>
</dbReference>
<dbReference type="InterPro" id="IPR049899">
    <property type="entry name" value="Znf_C2HC_C3H"/>
</dbReference>
<feature type="region of interest" description="Disordered" evidence="7">
    <location>
        <begin position="819"/>
        <end position="1034"/>
    </location>
</feature>
<organism evidence="9 10">
    <name type="scientific">Aedes albopictus</name>
    <name type="common">Asian tiger mosquito</name>
    <name type="synonym">Stegomyia albopicta</name>
    <dbReference type="NCBI Taxonomy" id="7160"/>
    <lineage>
        <taxon>Eukaryota</taxon>
        <taxon>Metazoa</taxon>
        <taxon>Ecdysozoa</taxon>
        <taxon>Arthropoda</taxon>
        <taxon>Hexapoda</taxon>
        <taxon>Insecta</taxon>
        <taxon>Pterygota</taxon>
        <taxon>Neoptera</taxon>
        <taxon>Endopterygota</taxon>
        <taxon>Diptera</taxon>
        <taxon>Nematocera</taxon>
        <taxon>Culicoidea</taxon>
        <taxon>Culicidae</taxon>
        <taxon>Culicinae</taxon>
        <taxon>Aedini</taxon>
        <taxon>Aedes</taxon>
        <taxon>Stegomyia</taxon>
    </lineage>
</organism>
<feature type="region of interest" description="Disordered" evidence="7">
    <location>
        <begin position="243"/>
        <end position="336"/>
    </location>
</feature>
<dbReference type="PANTHER" id="PTHR14649:SF1">
    <property type="entry name" value="ZINC FINGER C2HC DOMAIN-CONTAINING PROTEIN 1C"/>
    <property type="match status" value="1"/>
</dbReference>
<feature type="compositionally biased region" description="Basic and acidic residues" evidence="7">
    <location>
        <begin position="149"/>
        <end position="163"/>
    </location>
</feature>
<feature type="compositionally biased region" description="Low complexity" evidence="7">
    <location>
        <begin position="983"/>
        <end position="1008"/>
    </location>
</feature>
<name>A0ABM1ZJA5_AEDAL</name>
<dbReference type="GeneID" id="109401225"/>
<feature type="region of interest" description="Disordered" evidence="7">
    <location>
        <begin position="1"/>
        <end position="39"/>
    </location>
</feature>
<feature type="compositionally biased region" description="Polar residues" evidence="7">
    <location>
        <begin position="253"/>
        <end position="279"/>
    </location>
</feature>
<comment type="similarity">
    <text evidence="1">Belongs to the ZC2HC1 family.</text>
</comment>
<evidence type="ECO:0000256" key="7">
    <source>
        <dbReference type="SAM" id="MobiDB-lite"/>
    </source>
</evidence>
<dbReference type="RefSeq" id="XP_062698573.1">
    <property type="nucleotide sequence ID" value="XM_062842589.1"/>
</dbReference>
<feature type="compositionally biased region" description="Low complexity" evidence="7">
    <location>
        <begin position="26"/>
        <end position="39"/>
    </location>
</feature>
<evidence type="ECO:0000256" key="4">
    <source>
        <dbReference type="ARBA" id="ARBA00022833"/>
    </source>
</evidence>
<feature type="region of interest" description="Disordered" evidence="7">
    <location>
        <begin position="1048"/>
        <end position="1162"/>
    </location>
</feature>
<feature type="compositionally biased region" description="Polar residues" evidence="7">
    <location>
        <begin position="1146"/>
        <end position="1162"/>
    </location>
</feature>
<reference evidence="9" key="2">
    <citation type="submission" date="2025-05" db="UniProtKB">
        <authorList>
            <consortium name="EnsemblMetazoa"/>
        </authorList>
    </citation>
    <scope>IDENTIFICATION</scope>
    <source>
        <strain evidence="9">Foshan</strain>
    </source>
</reference>
<evidence type="ECO:0000256" key="1">
    <source>
        <dbReference type="ARBA" id="ARBA00010843"/>
    </source>
</evidence>
<feature type="compositionally biased region" description="Gly residues" evidence="7">
    <location>
        <begin position="1009"/>
        <end position="1026"/>
    </location>
</feature>
<keyword evidence="2" id="KW-0479">Metal-binding</keyword>
<feature type="compositionally biased region" description="Basic and acidic residues" evidence="7">
    <location>
        <begin position="750"/>
        <end position="767"/>
    </location>
</feature>
<feature type="compositionally biased region" description="Basic residues" evidence="7">
    <location>
        <begin position="1"/>
        <end position="12"/>
    </location>
</feature>
<evidence type="ECO:0000256" key="2">
    <source>
        <dbReference type="ARBA" id="ARBA00022723"/>
    </source>
</evidence>
<evidence type="ECO:0000256" key="3">
    <source>
        <dbReference type="ARBA" id="ARBA00022771"/>
    </source>
</evidence>
<feature type="compositionally biased region" description="Polar residues" evidence="7">
    <location>
        <begin position="897"/>
        <end position="924"/>
    </location>
</feature>
<keyword evidence="3 6" id="KW-0863">Zinc-finger</keyword>
<feature type="compositionally biased region" description="Polar residues" evidence="7">
    <location>
        <begin position="1100"/>
        <end position="1110"/>
    </location>
</feature>
<sequence>MWNKLFKSKSKSSKNLSAAGGGSSGNGSTSTKTTATTVASPPLDLVPIYNYETDIDVRRNNGQDCQGGNRDSIGVQMCGIPMRKSKFSNAFKSLSLRRGGSKHQLKLYAGAVDVPVGEDEIEISKANKRASLRPSKSDNNLSEKQNYADQEKENVSNYDDHQQYRSQQQSPQQQQPSQVIDPFLAIPEPPENLQLQQCPICSRNFVPTSLAKHIGICERMQSKKRKPFDSSRQRREGTELASYLPKNFGLPQNHPQTRVSPPKTTNPVRKLSTSKTPTPQRKDYGDGGGMNNLMSTSLTLSSTSTPSGAGSGAAAAAMANSSSTTPRPTLKRSLSQQNEPCPYCERCFGFKAYDRHVEWCREKALLTKNANNSQSISAAKERLQARIQYKAPQIKSKRALNREKYSGSLSCGGSTNSLADLDLPLPRHRSHLNSMSSSISSDNKSDHSGSLKKVSPHQQQQLQHLQQFELIATSKQQQTNERKGHTKKREIRANLLENENFMRGNSNCDSNNNNNNHHQHHSQGNKIFSNNLLIRPTQDVRREKKQAVTVQRVDKLELIGRGDHQQQRVPLKRGATKIVKCNKSDASFFTPTNQPNQAQALAKRSSLSCTATTTSLGDSSDQSSLRTVPSFDTYEEFFYYYEKQDRRRAAKEQFDDYHGGESIQEEEELEIPFTNTIRMPRIREGKSTKHGSKAGGPSDLDEENFVPPFYDSNQLHSLTVGTSGGGGLYGEGPSGTSSGRKKGSRIPKKVARDRSLHRMHELNHQQQEDDGLESFCARDGGSGSGVAGQQPAEMLSRRFRMERVECFDLARDRNEIIQYHNEDSTSEEKQTSTTLHPQQQKEPPQVPRRRHIGEPAHAPSHSTVRNLPSLHGNSVAKPSEPPTPDIMSPKAFGSPNDYINNNSKNIGSLTRDSPSASRLGSGNSYNLHHQPYQQHQQQQQPSTPNNNYNTISSHIVPQPYTAGPGSPLLDYRDRHGSNSRHQSPLLSSPSPSPAASTTTTNGNSISNAGIGGPAAGGNSGNGGSGGSISFDDLSPTERDLMKSVQELDRMCESSSSMYPADSDEMSSVEGYPLSNSSRGDGRSYRGPSAEGSKFSADSAYGSSLSRQSPPEQHHNSTIRRAYGHHRGGSKSTAAANSNNNSNATSQQDPFDNSSGSESSLPPITATLKTQKAELHASGRAVGGAPLKNATLQQQQQQMSKFCHECGSRFMIDTAKFCMECGIRRIMID</sequence>
<evidence type="ECO:0000259" key="8">
    <source>
        <dbReference type="PROSITE" id="PS52027"/>
    </source>
</evidence>
<feature type="compositionally biased region" description="Polar residues" evidence="7">
    <location>
        <begin position="831"/>
        <end position="842"/>
    </location>
</feature>
<feature type="compositionally biased region" description="Basic residues" evidence="7">
    <location>
        <begin position="739"/>
        <end position="749"/>
    </location>
</feature>
<feature type="region of interest" description="Disordered" evidence="7">
    <location>
        <begin position="681"/>
        <end position="791"/>
    </location>
</feature>
<feature type="compositionally biased region" description="Low complexity" evidence="7">
    <location>
        <begin position="291"/>
        <end position="326"/>
    </location>
</feature>
<protein>
    <recommendedName>
        <fullName evidence="8">C2HC/C3H-type domain-containing protein</fullName>
    </recommendedName>
</protein>
<reference evidence="10" key="1">
    <citation type="journal article" date="2015" name="Proc. Natl. Acad. Sci. U.S.A.">
        <title>Genome sequence of the Asian Tiger mosquito, Aedes albopictus, reveals insights into its biology, genetics, and evolution.</title>
        <authorList>
            <person name="Chen X.G."/>
            <person name="Jiang X."/>
            <person name="Gu J."/>
            <person name="Xu M."/>
            <person name="Wu Y."/>
            <person name="Deng Y."/>
            <person name="Zhang C."/>
            <person name="Bonizzoni M."/>
            <person name="Dermauw W."/>
            <person name="Vontas J."/>
            <person name="Armbruster P."/>
            <person name="Huang X."/>
            <person name="Yang Y."/>
            <person name="Zhang H."/>
            <person name="He W."/>
            <person name="Peng H."/>
            <person name="Liu Y."/>
            <person name="Wu K."/>
            <person name="Chen J."/>
            <person name="Lirakis M."/>
            <person name="Topalis P."/>
            <person name="Van Leeuwen T."/>
            <person name="Hall A.B."/>
            <person name="Jiang X."/>
            <person name="Thorpe C."/>
            <person name="Mueller R.L."/>
            <person name="Sun C."/>
            <person name="Waterhouse R.M."/>
            <person name="Yan G."/>
            <person name="Tu Z.J."/>
            <person name="Fang X."/>
            <person name="James A.A."/>
        </authorList>
    </citation>
    <scope>NUCLEOTIDE SEQUENCE [LARGE SCALE GENOMIC DNA]</scope>
    <source>
        <strain evidence="10">Foshan</strain>
    </source>
</reference>
<evidence type="ECO:0000256" key="6">
    <source>
        <dbReference type="PROSITE-ProRule" id="PRU01371"/>
    </source>
</evidence>
<feature type="compositionally biased region" description="Low complexity" evidence="7">
    <location>
        <begin position="432"/>
        <end position="442"/>
    </location>
</feature>
<dbReference type="PROSITE" id="PS52027">
    <property type="entry name" value="ZF_C2HC_C3H"/>
    <property type="match status" value="1"/>
</dbReference>